<feature type="binding site" evidence="4">
    <location>
        <position position="167"/>
    </location>
    <ligand>
        <name>substrate</name>
    </ligand>
</feature>
<keyword evidence="7" id="KW-1185">Reference proteome</keyword>
<dbReference type="HAMAP" id="MF_00295">
    <property type="entry name" value="MetA_acyltransf"/>
    <property type="match status" value="1"/>
</dbReference>
<reference evidence="6 7" key="1">
    <citation type="submission" date="2024-02" db="EMBL/GenBank/DDBJ databases">
        <title>A novel Wenzhouxiangellaceae bacterium, isolated from coastal sediments.</title>
        <authorList>
            <person name="Du Z.-J."/>
            <person name="Ye Y.-Q."/>
            <person name="Zhang X.-Y."/>
        </authorList>
    </citation>
    <scope>NUCLEOTIDE SEQUENCE [LARGE SCALE GENOMIC DNA]</scope>
    <source>
        <strain evidence="6 7">CH-27</strain>
    </source>
</reference>
<feature type="site" description="Important for acyl-CoA specificity" evidence="4">
    <location>
        <position position="115"/>
    </location>
</feature>
<feature type="active site" description="Proton acceptor" evidence="4">
    <location>
        <position position="239"/>
    </location>
</feature>
<dbReference type="NCBIfam" id="NF003776">
    <property type="entry name" value="PRK05368.1-3"/>
    <property type="match status" value="1"/>
</dbReference>
<feature type="site" description="Important for acyl-CoA specificity" evidence="4">
    <location>
        <position position="147"/>
    </location>
</feature>
<dbReference type="PANTHER" id="PTHR20919:SF0">
    <property type="entry name" value="HOMOSERINE O-SUCCINYLTRANSFERASE"/>
    <property type="match status" value="1"/>
</dbReference>
<dbReference type="GO" id="GO:0005737">
    <property type="term" value="C:cytoplasm"/>
    <property type="evidence" value="ECO:0007669"/>
    <property type="project" value="UniProtKB-SubCell"/>
</dbReference>
<evidence type="ECO:0000256" key="4">
    <source>
        <dbReference type="HAMAP-Rule" id="MF_00295"/>
    </source>
</evidence>
<evidence type="ECO:0000256" key="1">
    <source>
        <dbReference type="ARBA" id="ARBA00022605"/>
    </source>
</evidence>
<dbReference type="PIRSF" id="PIRSF000450">
    <property type="entry name" value="H_ser_succinyltr"/>
    <property type="match status" value="1"/>
</dbReference>
<comment type="similarity">
    <text evidence="4">Belongs to the MetA family.</text>
</comment>
<comment type="function">
    <text evidence="4">Transfers a succinyl group from succinyl-CoA to L-homoserine, forming succinyl-L-homoserine.</text>
</comment>
<comment type="catalytic activity">
    <reaction evidence="4">
        <text>L-homoserine + succinyl-CoA = O-succinyl-L-homoserine + CoA</text>
        <dbReference type="Rhea" id="RHEA:22008"/>
        <dbReference type="ChEBI" id="CHEBI:57287"/>
        <dbReference type="ChEBI" id="CHEBI:57292"/>
        <dbReference type="ChEBI" id="CHEBI:57476"/>
        <dbReference type="ChEBI" id="CHEBI:57661"/>
        <dbReference type="EC" id="2.3.1.46"/>
    </reaction>
</comment>
<comment type="subcellular location">
    <subcellularLocation>
        <location evidence="4">Cytoplasm</location>
    </subcellularLocation>
</comment>
<evidence type="ECO:0000313" key="6">
    <source>
        <dbReference type="EMBL" id="MEJ8568486.1"/>
    </source>
</evidence>
<feature type="site" description="Important for substrate specificity" evidence="4">
    <location>
        <position position="196"/>
    </location>
</feature>
<dbReference type="AlphaFoldDB" id="A0AAW9RFE7"/>
<feature type="active site" evidence="4">
    <location>
        <position position="241"/>
    </location>
</feature>
<comment type="pathway">
    <text evidence="4">Amino-acid biosynthesis; L-methionine biosynthesis via de novo pathway; O-succinyl-L-homoserine from L-homoserine: step 1/1.</text>
</comment>
<protein>
    <recommendedName>
        <fullName evidence="4">Homoserine O-succinyltransferase</fullName>
        <shortName evidence="4">HST</shortName>
        <ecNumber evidence="4">2.3.1.46</ecNumber>
    </recommendedName>
    <alternativeName>
        <fullName evidence="4">Homoserine transsuccinylase</fullName>
        <shortName evidence="4">HTS</shortName>
    </alternativeName>
</protein>
<evidence type="ECO:0000256" key="2">
    <source>
        <dbReference type="ARBA" id="ARBA00022679"/>
    </source>
</evidence>
<dbReference type="InterPro" id="IPR033752">
    <property type="entry name" value="MetA_family"/>
</dbReference>
<evidence type="ECO:0000256" key="5">
    <source>
        <dbReference type="PIRSR" id="PIRSR000450-1"/>
    </source>
</evidence>
<keyword evidence="4" id="KW-0486">Methionine biosynthesis</keyword>
<keyword evidence="4" id="KW-0963">Cytoplasm</keyword>
<feature type="site" description="Important for acyl-CoA specificity" evidence="4">
    <location>
        <position position="113"/>
    </location>
</feature>
<dbReference type="EMBL" id="JAZHOG010000008">
    <property type="protein sequence ID" value="MEJ8568486.1"/>
    <property type="molecule type" value="Genomic_DNA"/>
</dbReference>
<feature type="active site" description="Acyl-thioester intermediate" evidence="4 5">
    <location>
        <position position="146"/>
    </location>
</feature>
<proteinExistence type="inferred from homology"/>
<keyword evidence="3 4" id="KW-0012">Acyltransferase</keyword>
<evidence type="ECO:0000256" key="3">
    <source>
        <dbReference type="ARBA" id="ARBA00023315"/>
    </source>
</evidence>
<sequence>MPLVEHFNLPTFRRLRDQGQEVLSLERALHQDIRELHIGFLNMMPDAALEATERQFIRLIGNCNRIAQFFVYPFSLPGLPRGDQALGYIEQHYARFEDLKEQGLDALIITGANVANPALDEEPFWEPLMEVVAWAEKHVSSVLCSCLATHALLKHGHGIERRPLPAKRWGVYSHRTCCPDHPLLREINTRFDTPHSRYNDISREQLEAAGLTVLVEGEESGVHTAVSPDGFRVVYFQGHPEYDANSLLKEYRREVMRFLAGELKQPPPLPENYMDADAVEIAESYLREASEAIGKGQEPAEFPVRRIEPLIDNTWGDTAKAMFNNWLGLVYQVTDVDRRLQFMPGVDPSDPLGLR</sequence>
<dbReference type="SUPFAM" id="SSF52317">
    <property type="entry name" value="Class I glutamine amidotransferase-like"/>
    <property type="match status" value="1"/>
</dbReference>
<evidence type="ECO:0000313" key="7">
    <source>
        <dbReference type="Proteomes" id="UP001359886"/>
    </source>
</evidence>
<feature type="binding site" evidence="4">
    <location>
        <position position="196"/>
    </location>
    <ligand>
        <name>substrate</name>
    </ligand>
</feature>
<dbReference type="PANTHER" id="PTHR20919">
    <property type="entry name" value="HOMOSERINE O-SUCCINYLTRANSFERASE"/>
    <property type="match status" value="1"/>
</dbReference>
<dbReference type="Proteomes" id="UP001359886">
    <property type="component" value="Unassembled WGS sequence"/>
</dbReference>
<comment type="caution">
    <text evidence="6">The sequence shown here is derived from an EMBL/GenBank/DDBJ whole genome shotgun (WGS) entry which is preliminary data.</text>
</comment>
<name>A0AAW9RFE7_9GAMM</name>
<dbReference type="Gene3D" id="3.40.50.880">
    <property type="match status" value="1"/>
</dbReference>
<dbReference type="EC" id="2.3.1.46" evidence="4"/>
<organism evidence="6 7">
    <name type="scientific">Elongatibacter sediminis</name>
    <dbReference type="NCBI Taxonomy" id="3119006"/>
    <lineage>
        <taxon>Bacteria</taxon>
        <taxon>Pseudomonadati</taxon>
        <taxon>Pseudomonadota</taxon>
        <taxon>Gammaproteobacteria</taxon>
        <taxon>Chromatiales</taxon>
        <taxon>Wenzhouxiangellaceae</taxon>
        <taxon>Elongatibacter</taxon>
    </lineage>
</organism>
<dbReference type="InterPro" id="IPR029062">
    <property type="entry name" value="Class_I_gatase-like"/>
</dbReference>
<comment type="caution">
    <text evidence="4">Lacks conserved residue(s) required for the propagation of feature annotation.</text>
</comment>
<accession>A0AAW9RFE7</accession>
<dbReference type="GO" id="GO:0008899">
    <property type="term" value="F:homoserine O-succinyltransferase activity"/>
    <property type="evidence" value="ECO:0007669"/>
    <property type="project" value="UniProtKB-EC"/>
</dbReference>
<dbReference type="GO" id="GO:0009086">
    <property type="term" value="P:methionine biosynthetic process"/>
    <property type="evidence" value="ECO:0007669"/>
    <property type="project" value="UniProtKB-UniRule"/>
</dbReference>
<keyword evidence="1 4" id="KW-0028">Amino-acid biosynthesis</keyword>
<keyword evidence="2 4" id="KW-0808">Transferase</keyword>
<dbReference type="RefSeq" id="WP_354695808.1">
    <property type="nucleotide sequence ID" value="NZ_JAZHOG010000008.1"/>
</dbReference>
<feature type="binding site" evidence="4">
    <location>
        <position position="253"/>
    </location>
    <ligand>
        <name>substrate</name>
    </ligand>
</feature>
<gene>
    <name evidence="4" type="primary">metAS</name>
    <name evidence="6" type="ORF">V3330_12705</name>
</gene>
<dbReference type="GO" id="GO:0004414">
    <property type="term" value="F:homoserine O-acetyltransferase activity"/>
    <property type="evidence" value="ECO:0007669"/>
    <property type="project" value="UniProtKB-UniRule"/>
</dbReference>
<dbReference type="Pfam" id="PF04204">
    <property type="entry name" value="HTS"/>
    <property type="match status" value="1"/>
</dbReference>